<accession>A0ABR5YC38</accession>
<evidence type="ECO:0000313" key="3">
    <source>
        <dbReference type="EMBL" id="KZE14997.1"/>
    </source>
</evidence>
<dbReference type="Gene3D" id="1.10.40.110">
    <property type="match status" value="1"/>
</dbReference>
<proteinExistence type="inferred from homology"/>
<sequence length="244" mass="25386">MRFAFPLIALGLLSACGGGDSGTGTNGSAAAPVANVAAPAGKKWTDMVAVTPEGGYRIGNPDAAVKLVEYGSRTCPTCGAFAREGNEPLINNYVSTGKVSFEFRDFAVHGAPDLAAAVLGRCNGTATFFPLLEAMYQDQAATLERMQAIPQAEQARLQSIPPLQAVTGWADAAGFVDFVKQRGVPEAKARQCLADQNLLQQVVKITEEGGATVTGTPTFLINGEKVENAVTWPQIEAALKGAGA</sequence>
<dbReference type="RefSeq" id="WP_066689935.1">
    <property type="nucleotide sequence ID" value="NZ_CP117025.1"/>
</dbReference>
<dbReference type="Gene3D" id="3.40.30.10">
    <property type="entry name" value="Glutaredoxin"/>
    <property type="match status" value="1"/>
</dbReference>
<keyword evidence="4" id="KW-1185">Reference proteome</keyword>
<dbReference type="Pfam" id="PF13462">
    <property type="entry name" value="Thioredoxin_4"/>
    <property type="match status" value="1"/>
</dbReference>
<reference evidence="4" key="1">
    <citation type="submission" date="2016-01" db="EMBL/GenBank/DDBJ databases">
        <title>Draft genome of Chromobacterium sp. F49.</title>
        <authorList>
            <person name="Hong K.W."/>
        </authorList>
    </citation>
    <scope>NUCLEOTIDE SEQUENCE [LARGE SCALE GENOMIC DNA]</scope>
    <source>
        <strain evidence="4">CN3</strain>
    </source>
</reference>
<protein>
    <submittedName>
        <fullName evidence="3">Protein-disulfide isomerase</fullName>
    </submittedName>
</protein>
<gene>
    <name evidence="3" type="ORF">AVT10_14170</name>
</gene>
<evidence type="ECO:0000313" key="4">
    <source>
        <dbReference type="Proteomes" id="UP000076609"/>
    </source>
</evidence>
<evidence type="ECO:0000256" key="1">
    <source>
        <dbReference type="ARBA" id="ARBA00005791"/>
    </source>
</evidence>
<dbReference type="PANTHER" id="PTHR13887">
    <property type="entry name" value="GLUTATHIONE S-TRANSFERASE KAPPA"/>
    <property type="match status" value="1"/>
</dbReference>
<dbReference type="SUPFAM" id="SSF52833">
    <property type="entry name" value="Thioredoxin-like"/>
    <property type="match status" value="1"/>
</dbReference>
<organism evidence="3 4">
    <name type="scientific">Sphingomonas hankookensis</name>
    <dbReference type="NCBI Taxonomy" id="563996"/>
    <lineage>
        <taxon>Bacteria</taxon>
        <taxon>Pseudomonadati</taxon>
        <taxon>Pseudomonadota</taxon>
        <taxon>Alphaproteobacteria</taxon>
        <taxon>Sphingomonadales</taxon>
        <taxon>Sphingomonadaceae</taxon>
        <taxon>Sphingomonas</taxon>
    </lineage>
</organism>
<dbReference type="PANTHER" id="PTHR13887:SF56">
    <property type="entry name" value="THIOREDOXIN-LIKE REDUCTASE RV2466C"/>
    <property type="match status" value="1"/>
</dbReference>
<comment type="caution">
    <text evidence="3">The sequence shown here is derived from an EMBL/GenBank/DDBJ whole genome shotgun (WGS) entry which is preliminary data.</text>
</comment>
<dbReference type="InterPro" id="IPR012336">
    <property type="entry name" value="Thioredoxin-like_fold"/>
</dbReference>
<evidence type="ECO:0000259" key="2">
    <source>
        <dbReference type="Pfam" id="PF13462"/>
    </source>
</evidence>
<dbReference type="GO" id="GO:0016853">
    <property type="term" value="F:isomerase activity"/>
    <property type="evidence" value="ECO:0007669"/>
    <property type="project" value="UniProtKB-KW"/>
</dbReference>
<keyword evidence="3" id="KW-0413">Isomerase</keyword>
<dbReference type="Proteomes" id="UP000076609">
    <property type="component" value="Unassembled WGS sequence"/>
</dbReference>
<feature type="domain" description="Thioredoxin-like fold" evidence="2">
    <location>
        <begin position="54"/>
        <end position="240"/>
    </location>
</feature>
<dbReference type="PROSITE" id="PS51257">
    <property type="entry name" value="PROKAR_LIPOPROTEIN"/>
    <property type="match status" value="1"/>
</dbReference>
<comment type="similarity">
    <text evidence="1">Belongs to the thioredoxin family. DsbA subfamily.</text>
</comment>
<name>A0ABR5YC38_9SPHN</name>
<dbReference type="InterPro" id="IPR036249">
    <property type="entry name" value="Thioredoxin-like_sf"/>
</dbReference>
<dbReference type="EMBL" id="LQQO01000014">
    <property type="protein sequence ID" value="KZE14997.1"/>
    <property type="molecule type" value="Genomic_DNA"/>
</dbReference>